<feature type="domain" description="MnmC-like methyltransferase" evidence="2">
    <location>
        <begin position="165"/>
        <end position="258"/>
    </location>
</feature>
<sequence>MAIEKSSIMPDRHERETLTTVDPKLTIQITDDGSRTLRTNEGGYTFHSCSGALTETRHVYFHNSGVEERISARLDTSVLEIGLGTSMAMLMTVDAAIANGTPLRYVAIEQAWLPAQIMNQLQCDSWVSDPDLVHRYMSWRERLEVKHGRELPFGPAIYGWDAGAQQRIQIHLADASDWNSDSEPFDAIYFDPFAPQDNPGLWSGPMLKKMHSMVRPGGTLVTYCVKREIRDRLSEVGFDVQKAPGPVGGKREVLVGRKP</sequence>
<evidence type="ECO:0000256" key="1">
    <source>
        <dbReference type="SAM" id="MobiDB-lite"/>
    </source>
</evidence>
<reference evidence="3 4" key="1">
    <citation type="submission" date="2019-02" db="EMBL/GenBank/DDBJ databases">
        <title>Deep-cultivation of Planctomycetes and their phenomic and genomic characterization uncovers novel biology.</title>
        <authorList>
            <person name="Wiegand S."/>
            <person name="Jogler M."/>
            <person name="Boedeker C."/>
            <person name="Pinto D."/>
            <person name="Vollmers J."/>
            <person name="Rivas-Marin E."/>
            <person name="Kohn T."/>
            <person name="Peeters S.H."/>
            <person name="Heuer A."/>
            <person name="Rast P."/>
            <person name="Oberbeckmann S."/>
            <person name="Bunk B."/>
            <person name="Jeske O."/>
            <person name="Meyerdierks A."/>
            <person name="Storesund J.E."/>
            <person name="Kallscheuer N."/>
            <person name="Luecker S."/>
            <person name="Lage O.M."/>
            <person name="Pohl T."/>
            <person name="Merkel B.J."/>
            <person name="Hornburger P."/>
            <person name="Mueller R.-W."/>
            <person name="Bruemmer F."/>
            <person name="Labrenz M."/>
            <person name="Spormann A.M."/>
            <person name="Op Den Camp H."/>
            <person name="Overmann J."/>
            <person name="Amann R."/>
            <person name="Jetten M.S.M."/>
            <person name="Mascher T."/>
            <person name="Medema M.H."/>
            <person name="Devos D.P."/>
            <person name="Kaster A.-K."/>
            <person name="Ovreas L."/>
            <person name="Rohde M."/>
            <person name="Galperin M.Y."/>
            <person name="Jogler C."/>
        </authorList>
    </citation>
    <scope>NUCLEOTIDE SEQUENCE [LARGE SCALE GENOMIC DNA]</scope>
    <source>
        <strain evidence="3 4">Poly41</strain>
    </source>
</reference>
<name>A0A5C6E1N9_9BACT</name>
<dbReference type="GO" id="GO:0016645">
    <property type="term" value="F:oxidoreductase activity, acting on the CH-NH group of donors"/>
    <property type="evidence" value="ECO:0007669"/>
    <property type="project" value="InterPro"/>
</dbReference>
<dbReference type="Pfam" id="PF05430">
    <property type="entry name" value="Methyltransf_30"/>
    <property type="match status" value="1"/>
</dbReference>
<dbReference type="PANTHER" id="PTHR39963:SF1">
    <property type="entry name" value="MNMC-LIKE METHYLTRANSFERASE DOMAIN-CONTAINING PROTEIN"/>
    <property type="match status" value="1"/>
</dbReference>
<organism evidence="3 4">
    <name type="scientific">Novipirellula artificiosorum</name>
    <dbReference type="NCBI Taxonomy" id="2528016"/>
    <lineage>
        <taxon>Bacteria</taxon>
        <taxon>Pseudomonadati</taxon>
        <taxon>Planctomycetota</taxon>
        <taxon>Planctomycetia</taxon>
        <taxon>Pirellulales</taxon>
        <taxon>Pirellulaceae</taxon>
        <taxon>Novipirellula</taxon>
    </lineage>
</organism>
<feature type="region of interest" description="Disordered" evidence="1">
    <location>
        <begin position="1"/>
        <end position="20"/>
    </location>
</feature>
<comment type="caution">
    <text evidence="3">The sequence shown here is derived from an EMBL/GenBank/DDBJ whole genome shotgun (WGS) entry which is preliminary data.</text>
</comment>
<dbReference type="NCBIfam" id="NF033855">
    <property type="entry name" value="tRNA_MNMC2"/>
    <property type="match status" value="1"/>
</dbReference>
<protein>
    <submittedName>
        <fullName evidence="3">tRNA 5-methylaminomethyl-2-thiouridine biosynthesis bifunctional protein MnmC</fullName>
    </submittedName>
</protein>
<evidence type="ECO:0000259" key="2">
    <source>
        <dbReference type="Pfam" id="PF05430"/>
    </source>
</evidence>
<dbReference type="InterPro" id="IPR047785">
    <property type="entry name" value="tRNA_MNMC2"/>
</dbReference>
<gene>
    <name evidence="3" type="primary">mnmC</name>
    <name evidence="3" type="ORF">Poly41_11110</name>
</gene>
<dbReference type="PANTHER" id="PTHR39963">
    <property type="entry name" value="SLL0983 PROTEIN"/>
    <property type="match status" value="1"/>
</dbReference>
<dbReference type="EMBL" id="SJPV01000001">
    <property type="protein sequence ID" value="TWU42810.1"/>
    <property type="molecule type" value="Genomic_DNA"/>
</dbReference>
<evidence type="ECO:0000313" key="4">
    <source>
        <dbReference type="Proteomes" id="UP000319143"/>
    </source>
</evidence>
<accession>A0A5C6E1N9</accession>
<dbReference type="SUPFAM" id="SSF53335">
    <property type="entry name" value="S-adenosyl-L-methionine-dependent methyltransferases"/>
    <property type="match status" value="1"/>
</dbReference>
<proteinExistence type="predicted"/>
<dbReference type="OrthoDB" id="9786494at2"/>
<dbReference type="Proteomes" id="UP000319143">
    <property type="component" value="Unassembled WGS sequence"/>
</dbReference>
<evidence type="ECO:0000313" key="3">
    <source>
        <dbReference type="EMBL" id="TWU42810.1"/>
    </source>
</evidence>
<dbReference type="GO" id="GO:0004808">
    <property type="term" value="F:tRNA (5-methylaminomethyl-2-thiouridylate)(34)-methyltransferase activity"/>
    <property type="evidence" value="ECO:0007669"/>
    <property type="project" value="InterPro"/>
</dbReference>
<dbReference type="Gene3D" id="3.40.50.150">
    <property type="entry name" value="Vaccinia Virus protein VP39"/>
    <property type="match status" value="1"/>
</dbReference>
<keyword evidence="4" id="KW-1185">Reference proteome</keyword>
<dbReference type="InterPro" id="IPR029063">
    <property type="entry name" value="SAM-dependent_MTases_sf"/>
</dbReference>
<dbReference type="AlphaFoldDB" id="A0A5C6E1N9"/>
<dbReference type="InterPro" id="IPR008471">
    <property type="entry name" value="MnmC-like_methylTransf"/>
</dbReference>